<comment type="caution">
    <text evidence="4">The sequence shown here is derived from an EMBL/GenBank/DDBJ whole genome shotgun (WGS) entry which is preliminary data.</text>
</comment>
<evidence type="ECO:0000256" key="2">
    <source>
        <dbReference type="SAM" id="SignalP"/>
    </source>
</evidence>
<evidence type="ECO:0000259" key="3">
    <source>
        <dbReference type="PROSITE" id="PS50835"/>
    </source>
</evidence>
<feature type="region of interest" description="Disordered" evidence="1">
    <location>
        <begin position="139"/>
        <end position="159"/>
    </location>
</feature>
<evidence type="ECO:0000313" key="4">
    <source>
        <dbReference type="EMBL" id="EME67863.1"/>
    </source>
</evidence>
<organism evidence="4 5">
    <name type="scientific">Paramagnetospirillum caucaseum</name>
    <dbReference type="NCBI Taxonomy" id="1244869"/>
    <lineage>
        <taxon>Bacteria</taxon>
        <taxon>Pseudomonadati</taxon>
        <taxon>Pseudomonadota</taxon>
        <taxon>Alphaproteobacteria</taxon>
        <taxon>Rhodospirillales</taxon>
        <taxon>Magnetospirillaceae</taxon>
        <taxon>Paramagnetospirillum</taxon>
    </lineage>
</organism>
<dbReference type="eggNOG" id="COG3921">
    <property type="taxonomic scope" value="Bacteria"/>
</dbReference>
<dbReference type="PROSITE" id="PS51257">
    <property type="entry name" value="PROKAR_LIPOPROTEIN"/>
    <property type="match status" value="1"/>
</dbReference>
<feature type="chain" id="PRO_5004031364" description="Ig-like domain-containing protein" evidence="2">
    <location>
        <begin position="31"/>
        <end position="240"/>
    </location>
</feature>
<evidence type="ECO:0000313" key="5">
    <source>
        <dbReference type="Proteomes" id="UP000011744"/>
    </source>
</evidence>
<gene>
    <name evidence="4" type="ORF">H261_21291</name>
</gene>
<dbReference type="InterPro" id="IPR009683">
    <property type="entry name" value="Extensin-like_C"/>
</dbReference>
<sequence>MIGFQRCGTATVSHRLVFAVLTLALLGACAAPPPRIVAPPPILDPDSACLRDLRDQRVTFEPQAAFGNPGSCSIANPVKVTADSQTAWNRPGVMSCSMARTVERFETQVVQAAAGRIFGQKVARLHHMGTYDCRNRRTETTVASSGEGRSRGGRLSEHGKGQAIDIGGFELADGTMISVKKDWRGAGKKSEFLQAVARASCEHFNVVLTPNHNKLHADHLHLDIRPAPALRNVKDRGCAK</sequence>
<dbReference type="InterPro" id="IPR007110">
    <property type="entry name" value="Ig-like_dom"/>
</dbReference>
<keyword evidence="2" id="KW-0732">Signal</keyword>
<keyword evidence="5" id="KW-1185">Reference proteome</keyword>
<proteinExistence type="predicted"/>
<protein>
    <recommendedName>
        <fullName evidence="3">Ig-like domain-containing protein</fullName>
    </recommendedName>
</protein>
<feature type="compositionally biased region" description="Basic and acidic residues" evidence="1">
    <location>
        <begin position="148"/>
        <end position="159"/>
    </location>
</feature>
<evidence type="ECO:0000256" key="1">
    <source>
        <dbReference type="SAM" id="MobiDB-lite"/>
    </source>
</evidence>
<dbReference type="PROSITE" id="PS50835">
    <property type="entry name" value="IG_LIKE"/>
    <property type="match status" value="1"/>
</dbReference>
<dbReference type="AlphaFoldDB" id="M3A4T7"/>
<reference evidence="4 5" key="1">
    <citation type="journal article" date="2014" name="Genome Announc.">
        <title>Draft Genome Sequence of Magnetospirillum sp. Strain SO-1, a Freshwater Magnetotactic Bacterium Isolated from the Ol'khovka River, Russia.</title>
        <authorList>
            <person name="Grouzdev D.S."/>
            <person name="Dziuba M.V."/>
            <person name="Sukhacheva M.S."/>
            <person name="Mardanov A.V."/>
            <person name="Beletskiy A.V."/>
            <person name="Kuznetsov B.B."/>
            <person name="Skryabin K.G."/>
        </authorList>
    </citation>
    <scope>NUCLEOTIDE SEQUENCE [LARGE SCALE GENOMIC DNA]</scope>
    <source>
        <strain evidence="4 5">SO-1</strain>
    </source>
</reference>
<dbReference type="STRING" id="1244869.H261_21291"/>
<feature type="non-terminal residue" evidence="4">
    <location>
        <position position="240"/>
    </location>
</feature>
<dbReference type="Pfam" id="PF06904">
    <property type="entry name" value="Extensin-like_C"/>
    <property type="match status" value="1"/>
</dbReference>
<dbReference type="EMBL" id="AONQ01000098">
    <property type="protein sequence ID" value="EME67863.1"/>
    <property type="molecule type" value="Genomic_DNA"/>
</dbReference>
<feature type="signal peptide" evidence="2">
    <location>
        <begin position="1"/>
        <end position="30"/>
    </location>
</feature>
<feature type="domain" description="Ig-like" evidence="3">
    <location>
        <begin position="34"/>
        <end position="143"/>
    </location>
</feature>
<accession>M3A4T7</accession>
<name>M3A4T7_9PROT</name>
<dbReference type="Proteomes" id="UP000011744">
    <property type="component" value="Unassembled WGS sequence"/>
</dbReference>